<feature type="transmembrane region" description="Helical" evidence="1">
    <location>
        <begin position="78"/>
        <end position="102"/>
    </location>
</feature>
<proteinExistence type="predicted"/>
<feature type="transmembrane region" description="Helical" evidence="1">
    <location>
        <begin position="36"/>
        <end position="57"/>
    </location>
</feature>
<evidence type="ECO:0008006" key="5">
    <source>
        <dbReference type="Google" id="ProtNLM"/>
    </source>
</evidence>
<organism evidence="3 4">
    <name type="scientific">Brevundimonas denitrificans</name>
    <dbReference type="NCBI Taxonomy" id="1443434"/>
    <lineage>
        <taxon>Bacteria</taxon>
        <taxon>Pseudomonadati</taxon>
        <taxon>Pseudomonadota</taxon>
        <taxon>Alphaproteobacteria</taxon>
        <taxon>Caulobacterales</taxon>
        <taxon>Caulobacteraceae</taxon>
        <taxon>Brevundimonas</taxon>
    </lineage>
</organism>
<evidence type="ECO:0000313" key="4">
    <source>
        <dbReference type="Proteomes" id="UP001156921"/>
    </source>
</evidence>
<reference evidence="4" key="1">
    <citation type="journal article" date="2019" name="Int. J. Syst. Evol. Microbiol.">
        <title>The Global Catalogue of Microorganisms (GCM) 10K type strain sequencing project: providing services to taxonomists for standard genome sequencing and annotation.</title>
        <authorList>
            <consortium name="The Broad Institute Genomics Platform"/>
            <consortium name="The Broad Institute Genome Sequencing Center for Infectious Disease"/>
            <person name="Wu L."/>
            <person name="Ma J."/>
        </authorList>
    </citation>
    <scope>NUCLEOTIDE SEQUENCE [LARGE SCALE GENOMIC DNA]</scope>
    <source>
        <strain evidence="4">NBRC 110107</strain>
    </source>
</reference>
<dbReference type="RefSeq" id="WP_284221352.1">
    <property type="nucleotide sequence ID" value="NZ_BSOY01000010.1"/>
</dbReference>
<evidence type="ECO:0000256" key="1">
    <source>
        <dbReference type="SAM" id="Phobius"/>
    </source>
</evidence>
<feature type="signal peptide" evidence="2">
    <location>
        <begin position="1"/>
        <end position="16"/>
    </location>
</feature>
<dbReference type="Proteomes" id="UP001156921">
    <property type="component" value="Unassembled WGS sequence"/>
</dbReference>
<sequence length="146" mass="14379">MAVLLAGLASPGVALAAPPGLTPGDVFGDAAPSVKLVMLALVVGALAAVIVTALKLASGRRLSGGSAYVSALRLGGPLLGLMGAMYVLLMGFIGIANARAAVPVAVLAPGFAEAALLFLLGLLAGVVGVICHWIIEARIDRTVLGS</sequence>
<comment type="caution">
    <text evidence="3">The sequence shown here is derived from an EMBL/GenBank/DDBJ whole genome shotgun (WGS) entry which is preliminary data.</text>
</comment>
<protein>
    <recommendedName>
        <fullName evidence="5">MotA/TolQ/ExbB proton channel domain-containing protein</fullName>
    </recommendedName>
</protein>
<evidence type="ECO:0000313" key="3">
    <source>
        <dbReference type="EMBL" id="GLS00772.1"/>
    </source>
</evidence>
<feature type="chain" id="PRO_5046971991" description="MotA/TolQ/ExbB proton channel domain-containing protein" evidence="2">
    <location>
        <begin position="17"/>
        <end position="146"/>
    </location>
</feature>
<keyword evidence="1" id="KW-0812">Transmembrane</keyword>
<keyword evidence="1" id="KW-1133">Transmembrane helix</keyword>
<keyword evidence="1" id="KW-0472">Membrane</keyword>
<evidence type="ECO:0000256" key="2">
    <source>
        <dbReference type="SAM" id="SignalP"/>
    </source>
</evidence>
<keyword evidence="2" id="KW-0732">Signal</keyword>
<dbReference type="EMBL" id="BSOY01000010">
    <property type="protein sequence ID" value="GLS00772.1"/>
    <property type="molecule type" value="Genomic_DNA"/>
</dbReference>
<accession>A0ABQ6BKN4</accession>
<name>A0ABQ6BKN4_9CAUL</name>
<feature type="transmembrane region" description="Helical" evidence="1">
    <location>
        <begin position="114"/>
        <end position="135"/>
    </location>
</feature>
<keyword evidence="4" id="KW-1185">Reference proteome</keyword>
<gene>
    <name evidence="3" type="ORF">GCM10007859_07800</name>
</gene>